<evidence type="ECO:0000256" key="2">
    <source>
        <dbReference type="ARBA" id="ARBA00023315"/>
    </source>
</evidence>
<dbReference type="RefSeq" id="WP_202990426.1">
    <property type="nucleotide sequence ID" value="NZ_JAENHO010000002.1"/>
</dbReference>
<dbReference type="InterPro" id="IPR000182">
    <property type="entry name" value="GNAT_dom"/>
</dbReference>
<dbReference type="Proteomes" id="UP000598996">
    <property type="component" value="Unassembled WGS sequence"/>
</dbReference>
<organism evidence="4 5">
    <name type="scientific">Paractinoplanes lichenicola</name>
    <dbReference type="NCBI Taxonomy" id="2802976"/>
    <lineage>
        <taxon>Bacteria</taxon>
        <taxon>Bacillati</taxon>
        <taxon>Actinomycetota</taxon>
        <taxon>Actinomycetes</taxon>
        <taxon>Micromonosporales</taxon>
        <taxon>Micromonosporaceae</taxon>
        <taxon>Paractinoplanes</taxon>
    </lineage>
</organism>
<dbReference type="InterPro" id="IPR016181">
    <property type="entry name" value="Acyl_CoA_acyltransferase"/>
</dbReference>
<gene>
    <name evidence="4" type="ORF">JKJ07_07150</name>
</gene>
<evidence type="ECO:0000256" key="1">
    <source>
        <dbReference type="ARBA" id="ARBA00022679"/>
    </source>
</evidence>
<dbReference type="PANTHER" id="PTHR43877:SF2">
    <property type="entry name" value="AMINOALKYLPHOSPHONATE N-ACETYLTRANSFERASE-RELATED"/>
    <property type="match status" value="1"/>
</dbReference>
<dbReference type="SUPFAM" id="SSF55729">
    <property type="entry name" value="Acyl-CoA N-acyltransferases (Nat)"/>
    <property type="match status" value="1"/>
</dbReference>
<dbReference type="Pfam" id="PF00583">
    <property type="entry name" value="Acetyltransf_1"/>
    <property type="match status" value="1"/>
</dbReference>
<accession>A0ABS1VHK0</accession>
<dbReference type="PANTHER" id="PTHR43877">
    <property type="entry name" value="AMINOALKYLPHOSPHONATE N-ACETYLTRANSFERASE-RELATED-RELATED"/>
    <property type="match status" value="1"/>
</dbReference>
<proteinExistence type="predicted"/>
<dbReference type="EMBL" id="JAENHO010000002">
    <property type="protein sequence ID" value="MBL7254083.1"/>
    <property type="molecule type" value="Genomic_DNA"/>
</dbReference>
<protein>
    <submittedName>
        <fullName evidence="4">GNAT family N-acetyltransferase</fullName>
    </submittedName>
</protein>
<dbReference type="InterPro" id="IPR050832">
    <property type="entry name" value="Bact_Acetyltransf"/>
</dbReference>
<keyword evidence="5" id="KW-1185">Reference proteome</keyword>
<feature type="domain" description="N-acetyltransferase" evidence="3">
    <location>
        <begin position="2"/>
        <end position="148"/>
    </location>
</feature>
<dbReference type="Gene3D" id="3.40.630.30">
    <property type="match status" value="1"/>
</dbReference>
<evidence type="ECO:0000259" key="3">
    <source>
        <dbReference type="PROSITE" id="PS51186"/>
    </source>
</evidence>
<evidence type="ECO:0000313" key="5">
    <source>
        <dbReference type="Proteomes" id="UP000598996"/>
    </source>
</evidence>
<reference evidence="4 5" key="1">
    <citation type="submission" date="2021-01" db="EMBL/GenBank/DDBJ databases">
        <title>Actinoplanes sp. nov. LDG1-01 isolated from lichen.</title>
        <authorList>
            <person name="Saeng-In P."/>
            <person name="Phongsopitanun W."/>
            <person name="Kanchanasin P."/>
            <person name="Yuki M."/>
            <person name="Kudo T."/>
            <person name="Ohkuma M."/>
            <person name="Tanasupawat S."/>
        </authorList>
    </citation>
    <scope>NUCLEOTIDE SEQUENCE [LARGE SCALE GENOMIC DNA]</scope>
    <source>
        <strain evidence="4 5">LDG1-01</strain>
    </source>
</reference>
<evidence type="ECO:0000313" key="4">
    <source>
        <dbReference type="EMBL" id="MBL7254083.1"/>
    </source>
</evidence>
<sequence>MITWVDSSDSLFAPVAALFDEYRVHYGFPSAPHDTQAWLTEQVTSGRFAVAAALDSETVRGFVTTAVLPASLTLGTAWLVRDLFVPPRARRRGVARALLAHVVTAARTAGARRVSLQTETDNEPALTLYAAAGFHPVTGLDMLNLPLN</sequence>
<keyword evidence="2" id="KW-0012">Acyltransferase</keyword>
<name>A0ABS1VHK0_9ACTN</name>
<dbReference type="PROSITE" id="PS51186">
    <property type="entry name" value="GNAT"/>
    <property type="match status" value="1"/>
</dbReference>
<comment type="caution">
    <text evidence="4">The sequence shown here is derived from an EMBL/GenBank/DDBJ whole genome shotgun (WGS) entry which is preliminary data.</text>
</comment>
<keyword evidence="1" id="KW-0808">Transferase</keyword>